<keyword evidence="3" id="KW-0276">Fatty acid metabolism</keyword>
<dbReference type="Pfam" id="PF00378">
    <property type="entry name" value="ECH_1"/>
    <property type="match status" value="1"/>
</dbReference>
<organism evidence="7 8">
    <name type="scientific">Rhodococcus koreensis</name>
    <dbReference type="NCBI Taxonomy" id="99653"/>
    <lineage>
        <taxon>Bacteria</taxon>
        <taxon>Bacillati</taxon>
        <taxon>Actinomycetota</taxon>
        <taxon>Actinomycetes</taxon>
        <taxon>Mycobacteriales</taxon>
        <taxon>Nocardiaceae</taxon>
        <taxon>Rhodococcus</taxon>
    </lineage>
</organism>
<dbReference type="AlphaFoldDB" id="A0A1H5C355"/>
<dbReference type="InterPro" id="IPR029045">
    <property type="entry name" value="ClpP/crotonase-like_dom_sf"/>
</dbReference>
<evidence type="ECO:0000256" key="6">
    <source>
        <dbReference type="RuleBase" id="RU003707"/>
    </source>
</evidence>
<comment type="function">
    <text evidence="1">Could possibly oxidize fatty acids using specific components.</text>
</comment>
<dbReference type="EMBL" id="FNSV01000005">
    <property type="protein sequence ID" value="SED60824.1"/>
    <property type="molecule type" value="Genomic_DNA"/>
</dbReference>
<dbReference type="CDD" id="cd06558">
    <property type="entry name" value="crotonase-like"/>
    <property type="match status" value="1"/>
</dbReference>
<keyword evidence="8" id="KW-1185">Reference proteome</keyword>
<dbReference type="SUPFAM" id="SSF52096">
    <property type="entry name" value="ClpP/crotonase"/>
    <property type="match status" value="1"/>
</dbReference>
<evidence type="ECO:0000256" key="3">
    <source>
        <dbReference type="ARBA" id="ARBA00022832"/>
    </source>
</evidence>
<protein>
    <submittedName>
        <fullName evidence="7">Enoyl-CoA hydratase</fullName>
    </submittedName>
</protein>
<dbReference type="Gene3D" id="3.90.226.10">
    <property type="entry name" value="2-enoyl-CoA Hydratase, Chain A, domain 1"/>
    <property type="match status" value="1"/>
</dbReference>
<dbReference type="InterPro" id="IPR001753">
    <property type="entry name" value="Enoyl-CoA_hydra/iso"/>
</dbReference>
<reference evidence="8" key="1">
    <citation type="submission" date="2016-10" db="EMBL/GenBank/DDBJ databases">
        <authorList>
            <person name="Varghese N."/>
            <person name="Submissions S."/>
        </authorList>
    </citation>
    <scope>NUCLEOTIDE SEQUENCE [LARGE SCALE GENOMIC DNA]</scope>
    <source>
        <strain evidence="8">DSM 44498</strain>
    </source>
</reference>
<dbReference type="InterPro" id="IPR018376">
    <property type="entry name" value="Enoyl-CoA_hyd/isom_CS"/>
</dbReference>
<dbReference type="GO" id="GO:0006635">
    <property type="term" value="P:fatty acid beta-oxidation"/>
    <property type="evidence" value="ECO:0007669"/>
    <property type="project" value="TreeGrafter"/>
</dbReference>
<dbReference type="RefSeq" id="WP_072943237.1">
    <property type="nucleotide sequence ID" value="NZ_CP070609.1"/>
</dbReference>
<dbReference type="PROSITE" id="PS00166">
    <property type="entry name" value="ENOYL_COA_HYDRATASE"/>
    <property type="match status" value="1"/>
</dbReference>
<evidence type="ECO:0000256" key="1">
    <source>
        <dbReference type="ARBA" id="ARBA00002994"/>
    </source>
</evidence>
<keyword evidence="3" id="KW-0443">Lipid metabolism</keyword>
<evidence type="ECO:0000313" key="8">
    <source>
        <dbReference type="Proteomes" id="UP000183561"/>
    </source>
</evidence>
<accession>A0A1H5C355</accession>
<dbReference type="PANTHER" id="PTHR11941:SF133">
    <property type="entry name" value="1,2-EPOXYPHENYLACETYL-COA ISOMERASE"/>
    <property type="match status" value="1"/>
</dbReference>
<proteinExistence type="inferred from homology"/>
<sequence>MTDTVVYREENGVATIAMNRPERRNSFTIEMADGLLAALERAENDRGIRAVVITSTGDHFSVGRDNADTDPPPYPAGDHLRGRTSLMRYTRLVTCMHDMNTPTIAEIRGGCAGAGMSFALNCDFRYASTTAVMSTAFVKVAFGGDLGGVWHLTRLVGPLRAKELLLLSPRLRGTELLDWGLVNDVLPPEELSARVMATATEIASHSPTAVAAARRNLQAATSLSLGDYLPLEAEQFATCAASPDAEEARVAFVEKRAPRFVIA</sequence>
<dbReference type="GO" id="GO:0004300">
    <property type="term" value="F:enoyl-CoA hydratase activity"/>
    <property type="evidence" value="ECO:0007669"/>
    <property type="project" value="UniProtKB-EC"/>
</dbReference>
<comment type="similarity">
    <text evidence="2 6">Belongs to the enoyl-CoA hydratase/isomerase family.</text>
</comment>
<comment type="catalytic activity">
    <reaction evidence="5">
        <text>a 4-saturated-(3S)-3-hydroxyacyl-CoA = a (3E)-enoyl-CoA + H2O</text>
        <dbReference type="Rhea" id="RHEA:20724"/>
        <dbReference type="ChEBI" id="CHEBI:15377"/>
        <dbReference type="ChEBI" id="CHEBI:58521"/>
        <dbReference type="ChEBI" id="CHEBI:137480"/>
        <dbReference type="EC" id="4.2.1.17"/>
    </reaction>
</comment>
<dbReference type="Proteomes" id="UP000183561">
    <property type="component" value="Unassembled WGS sequence"/>
</dbReference>
<dbReference type="PANTHER" id="PTHR11941">
    <property type="entry name" value="ENOYL-COA HYDRATASE-RELATED"/>
    <property type="match status" value="1"/>
</dbReference>
<evidence type="ECO:0000256" key="5">
    <source>
        <dbReference type="ARBA" id="ARBA00023717"/>
    </source>
</evidence>
<evidence type="ECO:0000256" key="2">
    <source>
        <dbReference type="ARBA" id="ARBA00005254"/>
    </source>
</evidence>
<comment type="catalytic activity">
    <reaction evidence="4">
        <text>a (3S)-3-hydroxyacyl-CoA = a (2E)-enoyl-CoA + H2O</text>
        <dbReference type="Rhea" id="RHEA:16105"/>
        <dbReference type="ChEBI" id="CHEBI:15377"/>
        <dbReference type="ChEBI" id="CHEBI:57318"/>
        <dbReference type="ChEBI" id="CHEBI:58856"/>
        <dbReference type="EC" id="4.2.1.17"/>
    </reaction>
</comment>
<evidence type="ECO:0000256" key="4">
    <source>
        <dbReference type="ARBA" id="ARBA00023709"/>
    </source>
</evidence>
<evidence type="ECO:0000313" key="7">
    <source>
        <dbReference type="EMBL" id="SED60824.1"/>
    </source>
</evidence>
<dbReference type="OrthoDB" id="8452484at2"/>
<gene>
    <name evidence="7" type="ORF">SAMN04490239_8971</name>
</gene>
<name>A0A1H5C355_9NOCA</name>